<comment type="subunit">
    <text evidence="2 5">Homopentamer.</text>
</comment>
<evidence type="ECO:0000313" key="8">
    <source>
        <dbReference type="EMBL" id="MEO1765703.1"/>
    </source>
</evidence>
<keyword evidence="8" id="KW-0282">Flagellum</keyword>
<organism evidence="8 9">
    <name type="scientific">Thiobacter aerophilum</name>
    <dbReference type="NCBI Taxonomy" id="3121275"/>
    <lineage>
        <taxon>Bacteria</taxon>
        <taxon>Pseudomonadati</taxon>
        <taxon>Pseudomonadota</taxon>
        <taxon>Betaproteobacteria</taxon>
        <taxon>Burkholderiales</taxon>
        <taxon>Thiobacteraceae</taxon>
        <taxon>Thiobacter</taxon>
    </lineage>
</organism>
<evidence type="ECO:0000256" key="5">
    <source>
        <dbReference type="RuleBase" id="RU362066"/>
    </source>
</evidence>
<dbReference type="Pfam" id="PF07196">
    <property type="entry name" value="Flagellin_IN"/>
    <property type="match status" value="1"/>
</dbReference>
<keyword evidence="4 5" id="KW-0975">Bacterial flagellum</keyword>
<dbReference type="PANTHER" id="PTHR30288:SF0">
    <property type="entry name" value="FLAGELLAR HOOK-ASSOCIATED PROTEIN 2"/>
    <property type="match status" value="1"/>
</dbReference>
<feature type="domain" description="Flagellar hook-associated protein 2 N-terminal" evidence="6">
    <location>
        <begin position="10"/>
        <end position="106"/>
    </location>
</feature>
<keyword evidence="8" id="KW-0966">Cell projection</keyword>
<dbReference type="InterPro" id="IPR010810">
    <property type="entry name" value="Flagellin_hook_IN_motif"/>
</dbReference>
<dbReference type="Proteomes" id="UP001482231">
    <property type="component" value="Unassembled WGS sequence"/>
</dbReference>
<evidence type="ECO:0000313" key="9">
    <source>
        <dbReference type="Proteomes" id="UP001482231"/>
    </source>
</evidence>
<comment type="function">
    <text evidence="5">Required for morphogenesis and for the elongation of the flagellar filament by facilitating polymerization of the flagellin monomers at the tip of growing filament. Forms a capping structure, which prevents flagellin subunits (transported through the central channel of the flagellum) from leaking out without polymerization at the distal end.</text>
</comment>
<keyword evidence="3" id="KW-0175">Coiled coil</keyword>
<evidence type="ECO:0000256" key="4">
    <source>
        <dbReference type="ARBA" id="ARBA00023143"/>
    </source>
</evidence>
<dbReference type="InterPro" id="IPR003481">
    <property type="entry name" value="FliD_N"/>
</dbReference>
<dbReference type="PANTHER" id="PTHR30288">
    <property type="entry name" value="FLAGELLAR CAP/ASSEMBLY PROTEIN FLID"/>
    <property type="match status" value="1"/>
</dbReference>
<keyword evidence="5" id="KW-0964">Secreted</keyword>
<keyword evidence="9" id="KW-1185">Reference proteome</keyword>
<dbReference type="Pfam" id="PF07195">
    <property type="entry name" value="FliD_C"/>
    <property type="match status" value="1"/>
</dbReference>
<comment type="similarity">
    <text evidence="1 5">Belongs to the FliD family.</text>
</comment>
<dbReference type="InterPro" id="IPR040026">
    <property type="entry name" value="FliD"/>
</dbReference>
<comment type="caution">
    <text evidence="8">The sequence shown here is derived from an EMBL/GenBank/DDBJ whole genome shotgun (WGS) entry which is preliminary data.</text>
</comment>
<dbReference type="Pfam" id="PF02465">
    <property type="entry name" value="FliD_N"/>
    <property type="match status" value="1"/>
</dbReference>
<feature type="domain" description="Flagellar hook-associated protein 2 C-terminal" evidence="7">
    <location>
        <begin position="224"/>
        <end position="439"/>
    </location>
</feature>
<evidence type="ECO:0000256" key="3">
    <source>
        <dbReference type="ARBA" id="ARBA00023054"/>
    </source>
</evidence>
<dbReference type="InterPro" id="IPR010809">
    <property type="entry name" value="FliD_C"/>
</dbReference>
<evidence type="ECO:0000256" key="1">
    <source>
        <dbReference type="ARBA" id="ARBA00009764"/>
    </source>
</evidence>
<comment type="subcellular location">
    <subcellularLocation>
        <location evidence="5">Secreted</location>
    </subcellularLocation>
    <subcellularLocation>
        <location evidence="5">Bacterial flagellum</location>
    </subcellularLocation>
</comment>
<proteinExistence type="inferred from homology"/>
<sequence length="453" mass="47278">MAISSAGIGSNLDVNGLVSQLMAIERRPLNVLDQKKSLLTSEISAYGKLKSDLAALQSAIGALKDRTDFQVFKAIPATDVYFTATADATALPGTHSITVTQLAQAQKLVSGAFADTNTTQVGLGTLTLSNGTNSFTVTIDSSNNTLAGIANAINSATGNFGVSATLLNDGTGYRLVLSPNDTGAAKAITVAVTDTGDGNNTDNLGLSRLSYVAGGQNLTQTVAAQDAVLTVDGLTGITSASNSVSGVIQGVTLNLKAVGSTQLTVAVDRDAITAKVNDFINAYNKLVSDMDELHQKGGTLEAQNTVLTIQSQILGVFNASVNLPGNDFNYLAQIGISLQKDGKLALNSADFNAAVSNKLDSVINLLTDNTQGFAQRLFTQLDNLLQTNGVLDATTQSLNASISDIEQRKAQLQVRLDAMEQRLRAQFAALDAMLGSMQQTSSQLLRALSSLPR</sequence>
<evidence type="ECO:0000256" key="2">
    <source>
        <dbReference type="ARBA" id="ARBA00011255"/>
    </source>
</evidence>
<evidence type="ECO:0000259" key="7">
    <source>
        <dbReference type="Pfam" id="PF07195"/>
    </source>
</evidence>
<accession>A0ABV0ED88</accession>
<gene>
    <name evidence="8" type="primary">fliD</name>
    <name evidence="8" type="ORF">V6E02_00505</name>
</gene>
<name>A0ABV0ED88_9BURK</name>
<evidence type="ECO:0000259" key="6">
    <source>
        <dbReference type="Pfam" id="PF02465"/>
    </source>
</evidence>
<dbReference type="RefSeq" id="WP_347306092.1">
    <property type="nucleotide sequence ID" value="NZ_JBAJEX010000001.1"/>
</dbReference>
<keyword evidence="8" id="KW-0969">Cilium</keyword>
<reference evidence="8 9" key="1">
    <citation type="submission" date="2024-02" db="EMBL/GenBank/DDBJ databases">
        <title>New thermophilic sulfur-oxidizing bacteria from a hot springs of the Uzon caldera (Kamchatka, Russia).</title>
        <authorList>
            <person name="Dukat A.M."/>
            <person name="Elcheninov A.G."/>
            <person name="Frolov E.N."/>
        </authorList>
    </citation>
    <scope>NUCLEOTIDE SEQUENCE [LARGE SCALE GENOMIC DNA]</scope>
    <source>
        <strain evidence="8 9">AK1</strain>
    </source>
</reference>
<dbReference type="EMBL" id="JBAJEX010000001">
    <property type="protein sequence ID" value="MEO1765703.1"/>
    <property type="molecule type" value="Genomic_DNA"/>
</dbReference>
<protein>
    <recommendedName>
        <fullName evidence="5">Flagellar hook-associated protein 2</fullName>
        <shortName evidence="5">HAP2</shortName>
    </recommendedName>
    <alternativeName>
        <fullName evidence="5">Flagellar cap protein</fullName>
    </alternativeName>
</protein>